<reference evidence="3 4" key="1">
    <citation type="submission" date="2020-08" db="EMBL/GenBank/DDBJ databases">
        <title>Whole genome shotgun sequence of Actinoplanes ianthinogenes NBRC 13996.</title>
        <authorList>
            <person name="Komaki H."/>
            <person name="Tamura T."/>
        </authorList>
    </citation>
    <scope>NUCLEOTIDE SEQUENCE [LARGE SCALE GENOMIC DNA]</scope>
    <source>
        <strain evidence="3 4">NBRC 13996</strain>
    </source>
</reference>
<feature type="region of interest" description="Disordered" evidence="1">
    <location>
        <begin position="74"/>
        <end position="94"/>
    </location>
</feature>
<evidence type="ECO:0000313" key="3">
    <source>
        <dbReference type="EMBL" id="BCJ39461.1"/>
    </source>
</evidence>
<protein>
    <recommendedName>
        <fullName evidence="5">DUF4367 domain-containing protein</fullName>
    </recommendedName>
</protein>
<dbReference type="Proteomes" id="UP000676967">
    <property type="component" value="Chromosome"/>
</dbReference>
<organism evidence="3 4">
    <name type="scientific">Actinoplanes ianthinogenes</name>
    <dbReference type="NCBI Taxonomy" id="122358"/>
    <lineage>
        <taxon>Bacteria</taxon>
        <taxon>Bacillati</taxon>
        <taxon>Actinomycetota</taxon>
        <taxon>Actinomycetes</taxon>
        <taxon>Micromonosporales</taxon>
        <taxon>Micromonosporaceae</taxon>
        <taxon>Actinoplanes</taxon>
    </lineage>
</organism>
<keyword evidence="2" id="KW-1133">Transmembrane helix</keyword>
<dbReference type="EMBL" id="AP023356">
    <property type="protein sequence ID" value="BCJ39461.1"/>
    <property type="molecule type" value="Genomic_DNA"/>
</dbReference>
<keyword evidence="2" id="KW-0472">Membrane</keyword>
<feature type="region of interest" description="Disordered" evidence="1">
    <location>
        <begin position="272"/>
        <end position="321"/>
    </location>
</feature>
<feature type="compositionally biased region" description="Basic and acidic residues" evidence="1">
    <location>
        <begin position="275"/>
        <end position="286"/>
    </location>
</feature>
<proteinExistence type="predicted"/>
<dbReference type="RefSeq" id="WP_189334133.1">
    <property type="nucleotide sequence ID" value="NZ_AP023356.1"/>
</dbReference>
<evidence type="ECO:0000256" key="2">
    <source>
        <dbReference type="SAM" id="Phobius"/>
    </source>
</evidence>
<keyword evidence="2" id="KW-0812">Transmembrane</keyword>
<keyword evidence="4" id="KW-1185">Reference proteome</keyword>
<sequence length="373" mass="39001">MTRDIEDLIRSAQEIQADRALPADRIRAALPQRAATVRRRQRFGMLGAAVAAAAVAAAVAVPALVLRGPEPATTSTVAAAPSTAPADPSPSATTAGLPAQVALGYKPTWAPPGLSEHIRQYGTAEAGDPFGPTLMRFWTKQVGTGDPQSADGPQLLLYVRTQVSGEGRLAPDGGKKVDVNGAPGYYHDDGGKSYVDWAINEHTVLSLATVHYDLGKADLLRMARSVRPDPGVTATPLTLRWLPEGWSSNFVTVSGDTEQTWRASVLAGKVVPATGHDKNGKDKKAGADGQLSVTVGSGTDAPDGGEKLTVGGHPARHPKRSEPFAQSMLYLVVDLGGGRQMTLIGEGAGITLDDLTKIAEQAEISKSAPDWIG</sequence>
<evidence type="ECO:0000256" key="1">
    <source>
        <dbReference type="SAM" id="MobiDB-lite"/>
    </source>
</evidence>
<name>A0ABM7LJN3_9ACTN</name>
<gene>
    <name evidence="3" type="ORF">Aiant_01180</name>
</gene>
<evidence type="ECO:0008006" key="5">
    <source>
        <dbReference type="Google" id="ProtNLM"/>
    </source>
</evidence>
<feature type="transmembrane region" description="Helical" evidence="2">
    <location>
        <begin position="43"/>
        <end position="66"/>
    </location>
</feature>
<accession>A0ABM7LJN3</accession>
<evidence type="ECO:0000313" key="4">
    <source>
        <dbReference type="Proteomes" id="UP000676967"/>
    </source>
</evidence>